<comment type="caution">
    <text evidence="2">The sequence shown here is derived from an EMBL/GenBank/DDBJ whole genome shotgun (WGS) entry which is preliminary data.</text>
</comment>
<dbReference type="PANTHER" id="PTHR43546">
    <property type="entry name" value="UPF0173 METAL-DEPENDENT HYDROLASE MJ1163-RELATED"/>
    <property type="match status" value="1"/>
</dbReference>
<evidence type="ECO:0000313" key="2">
    <source>
        <dbReference type="EMBL" id="MDJ1371787.1"/>
    </source>
</evidence>
<dbReference type="Gene3D" id="3.60.15.10">
    <property type="entry name" value="Ribonuclease Z/Hydroxyacylglutathione hydrolase-like"/>
    <property type="match status" value="1"/>
</dbReference>
<dbReference type="EMBL" id="PXVD01000016">
    <property type="protein sequence ID" value="MDJ1371787.1"/>
    <property type="molecule type" value="Genomic_DNA"/>
</dbReference>
<feature type="domain" description="Metallo-beta-lactamase" evidence="1">
    <location>
        <begin position="45"/>
        <end position="212"/>
    </location>
</feature>
<name>A0ABT7CAJ6_9MICO</name>
<sequence>MLADVGHTLNRNLHEIDAEVPCTHDAYGVAPGTKGIIVTAITKLGHSSIALEKDERILVIDPGNLSPHDRVRDAEAVIVTHAHPDHIVVDALDGSAAEVWGPQEVADVLVRDGIATTRIHVVAPGDTFSPAGFSVTAFGGQHAAVFPGMKVLQNNAYLVDEELFHPGDSFTTAPDPALVKVLFTPIAAPWLKLAETMDFIHAHPDADIVPIHDAILSDAGIGITDGVLRSRFEERAYRRIRKDETLWT</sequence>
<dbReference type="InterPro" id="IPR036866">
    <property type="entry name" value="RibonucZ/Hydroxyglut_hydro"/>
</dbReference>
<dbReference type="PANTHER" id="PTHR43546:SF3">
    <property type="entry name" value="UPF0173 METAL-DEPENDENT HYDROLASE MJ1163"/>
    <property type="match status" value="1"/>
</dbReference>
<dbReference type="InterPro" id="IPR050114">
    <property type="entry name" value="UPF0173_UPF0282_UlaG_hydrolase"/>
</dbReference>
<gene>
    <name evidence="2" type="ORF">C7K25_10480</name>
</gene>
<accession>A0ABT7CAJ6</accession>
<proteinExistence type="predicted"/>
<reference evidence="2" key="2">
    <citation type="journal article" date="2022" name="Sci. Rep.">
        <title>In silico prediction of the enzymes involved in the degradation of the herbicide molinate by Gulosibacter molinativorax ON4T.</title>
        <authorList>
            <person name="Lopes A.R."/>
            <person name="Bunin E."/>
            <person name="Viana A.T."/>
            <person name="Froufe H."/>
            <person name="Munoz-Merida A."/>
            <person name="Pinho D."/>
            <person name="Figueiredo J."/>
            <person name="Barroso C."/>
            <person name="Vaz-Moreira I."/>
            <person name="Bellanger X."/>
            <person name="Egas C."/>
            <person name="Nunes O.C."/>
        </authorList>
    </citation>
    <scope>NUCLEOTIDE SEQUENCE</scope>
    <source>
        <strain evidence="2">ON4</strain>
    </source>
</reference>
<organism evidence="2 3">
    <name type="scientific">Gulosibacter molinativorax</name>
    <dbReference type="NCBI Taxonomy" id="256821"/>
    <lineage>
        <taxon>Bacteria</taxon>
        <taxon>Bacillati</taxon>
        <taxon>Actinomycetota</taxon>
        <taxon>Actinomycetes</taxon>
        <taxon>Micrococcales</taxon>
        <taxon>Microbacteriaceae</taxon>
        <taxon>Gulosibacter</taxon>
    </lineage>
</organism>
<evidence type="ECO:0000259" key="1">
    <source>
        <dbReference type="SMART" id="SM00849"/>
    </source>
</evidence>
<dbReference type="Pfam" id="PF13483">
    <property type="entry name" value="Lactamase_B_3"/>
    <property type="match status" value="1"/>
</dbReference>
<keyword evidence="3" id="KW-1185">Reference proteome</keyword>
<dbReference type="SMART" id="SM00849">
    <property type="entry name" value="Lactamase_B"/>
    <property type="match status" value="1"/>
</dbReference>
<dbReference type="SUPFAM" id="SSF56281">
    <property type="entry name" value="Metallo-hydrolase/oxidoreductase"/>
    <property type="match status" value="1"/>
</dbReference>
<protein>
    <submittedName>
        <fullName evidence="2">MBL fold metallo-hydrolase</fullName>
    </submittedName>
</protein>
<evidence type="ECO:0000313" key="3">
    <source>
        <dbReference type="Proteomes" id="UP001170379"/>
    </source>
</evidence>
<reference evidence="2" key="1">
    <citation type="submission" date="2018-03" db="EMBL/GenBank/DDBJ databases">
        <authorList>
            <person name="Nunes O.C."/>
            <person name="Lopes A.R."/>
            <person name="Froufe H."/>
            <person name="Munoz-Merida A."/>
            <person name="Barroso C."/>
            <person name="Egas C."/>
        </authorList>
    </citation>
    <scope>NUCLEOTIDE SEQUENCE</scope>
    <source>
        <strain evidence="2">ON4</strain>
    </source>
</reference>
<dbReference type="Proteomes" id="UP001170379">
    <property type="component" value="Unassembled WGS sequence"/>
</dbReference>
<dbReference type="InterPro" id="IPR001279">
    <property type="entry name" value="Metallo-B-lactamas"/>
</dbReference>